<evidence type="ECO:0000313" key="2">
    <source>
        <dbReference type="EMBL" id="QBZ63419.1"/>
    </source>
</evidence>
<dbReference type="AlphaFoldDB" id="A0A4P7NMT5"/>
<feature type="compositionally biased region" description="Polar residues" evidence="1">
    <location>
        <begin position="132"/>
        <end position="149"/>
    </location>
</feature>
<proteinExistence type="predicted"/>
<organism evidence="2 3">
    <name type="scientific">Pyricularia oryzae</name>
    <name type="common">Rice blast fungus</name>
    <name type="synonym">Magnaporthe oryzae</name>
    <dbReference type="NCBI Taxonomy" id="318829"/>
    <lineage>
        <taxon>Eukaryota</taxon>
        <taxon>Fungi</taxon>
        <taxon>Dikarya</taxon>
        <taxon>Ascomycota</taxon>
        <taxon>Pezizomycotina</taxon>
        <taxon>Sordariomycetes</taxon>
        <taxon>Sordariomycetidae</taxon>
        <taxon>Magnaporthales</taxon>
        <taxon>Pyriculariaceae</taxon>
        <taxon>Pyricularia</taxon>
    </lineage>
</organism>
<sequence>MAEHHLRPPLPLNTYCNVEAHTAAHTTVEEHKMEDQEPATATERIHRGTITTTTKVNKMHKMRIMMEASSRARVDGHRIYPPQEMEEEIARNMWKAVIIGQAHRPDMLMLSHHNRRAGTIWAEEHGQRPSWLTHTQTMPAPSSHQTTPEGRSAERNSKKLSSGLGMRQRPNDKAGVSGSAKDPATTKTRGSMKPSVNWLLFTMEWNGEAKTGFTQLLGHAPNFANFFHNGGSKSSSR</sequence>
<dbReference type="Proteomes" id="UP000294847">
    <property type="component" value="Chromosome 6"/>
</dbReference>
<name>A0A4P7NMT5_PYROR</name>
<gene>
    <name evidence="2" type="ORF">PoMZ_05100</name>
</gene>
<feature type="region of interest" description="Disordered" evidence="1">
    <location>
        <begin position="132"/>
        <end position="191"/>
    </location>
</feature>
<evidence type="ECO:0000256" key="1">
    <source>
        <dbReference type="SAM" id="MobiDB-lite"/>
    </source>
</evidence>
<evidence type="ECO:0000313" key="3">
    <source>
        <dbReference type="Proteomes" id="UP000294847"/>
    </source>
</evidence>
<accession>A0A4P7NMT5</accession>
<dbReference type="EMBL" id="CP034209">
    <property type="protein sequence ID" value="QBZ63419.1"/>
    <property type="molecule type" value="Genomic_DNA"/>
</dbReference>
<protein>
    <submittedName>
        <fullName evidence="2">Uncharacterized protein</fullName>
    </submittedName>
</protein>
<reference evidence="2 3" key="1">
    <citation type="journal article" date="2019" name="Mol. Biol. Evol.">
        <title>Blast fungal genomes show frequent chromosomal changes, gene gains and losses, and effector gene turnover.</title>
        <authorList>
            <person name="Gomez Luciano L.B."/>
            <person name="Jason Tsai I."/>
            <person name="Chuma I."/>
            <person name="Tosa Y."/>
            <person name="Chen Y.H."/>
            <person name="Li J.Y."/>
            <person name="Li M.Y."/>
            <person name="Jade Lu M.Y."/>
            <person name="Nakayashiki H."/>
            <person name="Li W.H."/>
        </authorList>
    </citation>
    <scope>NUCLEOTIDE SEQUENCE [LARGE SCALE GENOMIC DNA]</scope>
    <source>
        <strain evidence="2">MZ5-1-6</strain>
    </source>
</reference>